<keyword evidence="3 7" id="KW-0949">S-adenosyl-L-methionine</keyword>
<proteinExistence type="inferred from homology"/>
<comment type="similarity">
    <text evidence="7 8">Belongs to the class I-like SAM-binding methyltransferase superfamily. C5-methyltransferase family.</text>
</comment>
<evidence type="ECO:0000313" key="10">
    <source>
        <dbReference type="Proteomes" id="UP000186817"/>
    </source>
</evidence>
<evidence type="ECO:0000256" key="7">
    <source>
        <dbReference type="PROSITE-ProRule" id="PRU01016"/>
    </source>
</evidence>
<name>A0A1Q9CT62_SYMMI</name>
<dbReference type="SUPFAM" id="SSF53335">
    <property type="entry name" value="S-adenosyl-L-methionine-dependent methyltransferases"/>
    <property type="match status" value="1"/>
</dbReference>
<evidence type="ECO:0000313" key="9">
    <source>
        <dbReference type="EMBL" id="OLP86093.1"/>
    </source>
</evidence>
<keyword evidence="2 7" id="KW-0808">Transferase</keyword>
<dbReference type="InterPro" id="IPR050750">
    <property type="entry name" value="C5-MTase"/>
</dbReference>
<dbReference type="SUPFAM" id="SSF56112">
    <property type="entry name" value="Protein kinase-like (PK-like)"/>
    <property type="match status" value="1"/>
</dbReference>
<organism evidence="9 10">
    <name type="scientific">Symbiodinium microadriaticum</name>
    <name type="common">Dinoflagellate</name>
    <name type="synonym">Zooxanthella microadriatica</name>
    <dbReference type="NCBI Taxonomy" id="2951"/>
    <lineage>
        <taxon>Eukaryota</taxon>
        <taxon>Sar</taxon>
        <taxon>Alveolata</taxon>
        <taxon>Dinophyceae</taxon>
        <taxon>Suessiales</taxon>
        <taxon>Symbiodiniaceae</taxon>
        <taxon>Symbiodinium</taxon>
    </lineage>
</organism>
<keyword evidence="10" id="KW-1185">Reference proteome</keyword>
<comment type="caution">
    <text evidence="9">The sequence shown here is derived from an EMBL/GenBank/DDBJ whole genome shotgun (WGS) entry which is preliminary data.</text>
</comment>
<dbReference type="InterPro" id="IPR029063">
    <property type="entry name" value="SAM-dependent_MTases_sf"/>
</dbReference>
<evidence type="ECO:0000256" key="8">
    <source>
        <dbReference type="RuleBase" id="RU000416"/>
    </source>
</evidence>
<keyword evidence="1 7" id="KW-0489">Methyltransferase</keyword>
<reference evidence="9 10" key="1">
    <citation type="submission" date="2016-02" db="EMBL/GenBank/DDBJ databases">
        <title>Genome analysis of coral dinoflagellate symbionts highlights evolutionary adaptations to a symbiotic lifestyle.</title>
        <authorList>
            <person name="Aranda M."/>
            <person name="Li Y."/>
            <person name="Liew Y.J."/>
            <person name="Baumgarten S."/>
            <person name="Simakov O."/>
            <person name="Wilson M."/>
            <person name="Piel J."/>
            <person name="Ashoor H."/>
            <person name="Bougouffa S."/>
            <person name="Bajic V.B."/>
            <person name="Ryu T."/>
            <person name="Ravasi T."/>
            <person name="Bayer T."/>
            <person name="Micklem G."/>
            <person name="Kim H."/>
            <person name="Bhak J."/>
            <person name="Lajeunesse T.C."/>
            <person name="Voolstra C.R."/>
        </authorList>
    </citation>
    <scope>NUCLEOTIDE SEQUENCE [LARGE SCALE GENOMIC DNA]</scope>
    <source>
        <strain evidence="9 10">CCMP2467</strain>
    </source>
</reference>
<dbReference type="NCBIfam" id="TIGR00675">
    <property type="entry name" value="dcm"/>
    <property type="match status" value="1"/>
</dbReference>
<evidence type="ECO:0000256" key="3">
    <source>
        <dbReference type="ARBA" id="ARBA00022691"/>
    </source>
</evidence>
<gene>
    <name evidence="9" type="primary">dsaVM</name>
    <name evidence="9" type="ORF">AK812_SmicGene32831</name>
</gene>
<sequence>MCDSGDLQCPAALNHLCYEYAAFGDIEKVEMAPGRPPNRYFYVRTRRECEDPGRMATDVVYRDYFVRSGEDDADLRLRHELFPRVAERLSAYNDDLRRGAANRETNGRVVFVAVPEPVAPTRTALLDSDDASVGAILGMPRVKSSNGLRTCAGCAAFSAALRSCSRLLSDDSPAVAGDERVEVAGWVSRHKNHWDEADDIDYLVDHVHPKLSKFSLLLETGQGVAVADRALTLLAEHREAYGLLPKQLTHGDMGLGNVMISVSDADSMPRKATACIIDFTPYATESHLYAFTVTLYWTFLYGPLCSCIGESSSLDEARMRSSVAAYLSTAASFDLPDLRHMWYIMFVKVACRMLFVPVLWAEADVAFPSFVSADAVEKYVRVLDWVMRNQALLENILDVDVNALFCEIRPSGPERGRMAKECSIDEGAFGAIVVPASLSSSLREALGRWCRERQPLTLYEPEPAPEEAHHALHLSKDGAAILKSLTAPLGPFAEADLHTCLSTSWVEAQVDSDVVELLEALLRVCTELQQELGCCPVRWLPHLRPSSLPCCRRWRGASIQAWRRRAAASPLPRFTFCELFAGIGGFRLGLEAVGGRCVFASEIKTAARRTYMRNFPSDEGAAPLGDVRSISADDLPAFDLLAAGFPCQSYTCYNPDSAGLDCAKGELVWEVLRLLRCCRPAAVLLENVQGLVNHRSGNDLAQIVAQLRGAGYAVGWRSLDARRCVPQKRLRVYIVCIRHDLKDYYVARQSSVPSPEDAGVVRFGGESKALGDSVIDWAKFEAAAAEQKPKTFHEVLQPQASADTFLTAAQWDKAAARSVVEEEGSEELARRKRLLTSDADWAGALRSTYRCDWRRASQFVASETLPRFFTTRECARLMGFPETYEIDSGNGFYKQIGNAVVPELISQLALGVLQTIMR</sequence>
<dbReference type="PANTHER" id="PTHR46098:SF1">
    <property type="entry name" value="TRNA (CYTOSINE(38)-C(5))-METHYLTRANSFERASE"/>
    <property type="match status" value="1"/>
</dbReference>
<dbReference type="EC" id="2.1.1.204" evidence="4"/>
<dbReference type="InterPro" id="IPR011009">
    <property type="entry name" value="Kinase-like_dom_sf"/>
</dbReference>
<dbReference type="Gene3D" id="3.90.120.10">
    <property type="entry name" value="DNA Methylase, subunit A, domain 2"/>
    <property type="match status" value="1"/>
</dbReference>
<evidence type="ECO:0000256" key="4">
    <source>
        <dbReference type="ARBA" id="ARBA00039081"/>
    </source>
</evidence>
<dbReference type="GO" id="GO:0032259">
    <property type="term" value="P:methylation"/>
    <property type="evidence" value="ECO:0007669"/>
    <property type="project" value="UniProtKB-KW"/>
</dbReference>
<dbReference type="PROSITE" id="PS00095">
    <property type="entry name" value="C5_MTASE_2"/>
    <property type="match status" value="1"/>
</dbReference>
<dbReference type="PRINTS" id="PR00105">
    <property type="entry name" value="C5METTRFRASE"/>
</dbReference>
<accession>A0A1Q9CT62</accession>
<dbReference type="GO" id="GO:0008168">
    <property type="term" value="F:methyltransferase activity"/>
    <property type="evidence" value="ECO:0007669"/>
    <property type="project" value="UniProtKB-KW"/>
</dbReference>
<dbReference type="Gene3D" id="3.40.50.150">
    <property type="entry name" value="Vaccinia Virus protein VP39"/>
    <property type="match status" value="1"/>
</dbReference>
<dbReference type="InterPro" id="IPR031303">
    <property type="entry name" value="C5_meth_CS"/>
</dbReference>
<evidence type="ECO:0000256" key="6">
    <source>
        <dbReference type="ARBA" id="ARBA00042810"/>
    </source>
</evidence>
<feature type="active site" evidence="7">
    <location>
        <position position="647"/>
    </location>
</feature>
<protein>
    <recommendedName>
        <fullName evidence="5">tRNA (cytosine(38)-C(5))-methyltransferase</fullName>
        <ecNumber evidence="4">2.1.1.204</ecNumber>
    </recommendedName>
    <alternativeName>
        <fullName evidence="6">DNA (cytosine-5)-methyltransferase-like protein 2</fullName>
    </alternativeName>
</protein>
<dbReference type="InterPro" id="IPR001525">
    <property type="entry name" value="C5_MeTfrase"/>
</dbReference>
<evidence type="ECO:0000256" key="2">
    <source>
        <dbReference type="ARBA" id="ARBA00022679"/>
    </source>
</evidence>
<dbReference type="EMBL" id="LSRX01000936">
    <property type="protein sequence ID" value="OLP86093.1"/>
    <property type="molecule type" value="Genomic_DNA"/>
</dbReference>
<dbReference type="PROSITE" id="PS51679">
    <property type="entry name" value="SAM_MT_C5"/>
    <property type="match status" value="1"/>
</dbReference>
<evidence type="ECO:0000256" key="1">
    <source>
        <dbReference type="ARBA" id="ARBA00022603"/>
    </source>
</evidence>
<dbReference type="AlphaFoldDB" id="A0A1Q9CT62"/>
<evidence type="ECO:0000256" key="5">
    <source>
        <dbReference type="ARBA" id="ARBA00039681"/>
    </source>
</evidence>
<dbReference type="Pfam" id="PF00145">
    <property type="entry name" value="DNA_methylase"/>
    <property type="match status" value="1"/>
</dbReference>
<dbReference type="Proteomes" id="UP000186817">
    <property type="component" value="Unassembled WGS sequence"/>
</dbReference>
<dbReference type="OrthoDB" id="414133at2759"/>
<dbReference type="PANTHER" id="PTHR46098">
    <property type="entry name" value="TRNA (CYTOSINE(38)-C(5))-METHYLTRANSFERASE"/>
    <property type="match status" value="1"/>
</dbReference>